<dbReference type="Proteomes" id="UP000662814">
    <property type="component" value="Chromosome"/>
</dbReference>
<dbReference type="RefSeq" id="WP_166993295.1">
    <property type="nucleotide sequence ID" value="NZ_CP061169.1"/>
</dbReference>
<name>A0ABX6YH35_9MICO</name>
<organism evidence="1 2">
    <name type="scientific">Paramicrobacterium chengjingii</name>
    <dbReference type="NCBI Taxonomy" id="2769067"/>
    <lineage>
        <taxon>Bacteria</taxon>
        <taxon>Bacillati</taxon>
        <taxon>Actinomycetota</taxon>
        <taxon>Actinomycetes</taxon>
        <taxon>Micrococcales</taxon>
        <taxon>Microbacteriaceae</taxon>
        <taxon>Paramicrobacterium</taxon>
    </lineage>
</organism>
<keyword evidence="2" id="KW-1185">Reference proteome</keyword>
<sequence>MYTNDQDVDDDYDEYEEEEDWWERAGVNERRRQQSAAVRWARHRWPTYAKATGAPQNVAEDSVDYALHYLDLHGLIHLARFVDEFRTGGCADDLTPLDIVGERPLLSENEIARLCTHYGRQRTDGDDEPVHDGWELTWDRTNHVAQVLARELGERQLLAELYAQRGVTPTLSTDELERTLAEIAADGRVSFEWFASFLRGYGVSS</sequence>
<dbReference type="EMBL" id="CP061169">
    <property type="protein sequence ID" value="QPZ37930.1"/>
    <property type="molecule type" value="Genomic_DNA"/>
</dbReference>
<evidence type="ECO:0000313" key="2">
    <source>
        <dbReference type="Proteomes" id="UP000662814"/>
    </source>
</evidence>
<accession>A0ABX6YH35</accession>
<reference evidence="1 2" key="1">
    <citation type="submission" date="2020-12" db="EMBL/GenBank/DDBJ databases">
        <title>Microbacterium sp. HY060.</title>
        <authorList>
            <person name="Zhou J."/>
        </authorList>
    </citation>
    <scope>NUCLEOTIDE SEQUENCE [LARGE SCALE GENOMIC DNA]</scope>
    <source>
        <strain evidence="1 2">HY60</strain>
    </source>
</reference>
<proteinExistence type="predicted"/>
<protein>
    <recommendedName>
        <fullName evidence="3">EF-hand domain-containing protein</fullName>
    </recommendedName>
</protein>
<evidence type="ECO:0000313" key="1">
    <source>
        <dbReference type="EMBL" id="QPZ37930.1"/>
    </source>
</evidence>
<gene>
    <name evidence="1" type="ORF">HCR76_14130</name>
</gene>
<evidence type="ECO:0008006" key="3">
    <source>
        <dbReference type="Google" id="ProtNLM"/>
    </source>
</evidence>